<evidence type="ECO:0000313" key="2">
    <source>
        <dbReference type="Proteomes" id="UP000308707"/>
    </source>
</evidence>
<dbReference type="AlphaFoldDB" id="A0A4U5JLW6"/>
<keyword evidence="2" id="KW-1185">Reference proteome</keyword>
<comment type="caution">
    <text evidence="1">The sequence shown here is derived from an EMBL/GenBank/DDBJ whole genome shotgun (WGS) entry which is preliminary data.</text>
</comment>
<dbReference type="OrthoDB" id="9809695at2"/>
<reference evidence="1 2" key="1">
    <citation type="submission" date="2019-04" db="EMBL/GenBank/DDBJ databases">
        <title>Reference strain of H23.</title>
        <authorList>
            <person name="Luo X."/>
        </authorList>
    </citation>
    <scope>NUCLEOTIDE SEQUENCE [LARGE SCALE GENOMIC DNA]</scope>
    <source>
        <strain evidence="1 2">H23</strain>
    </source>
</reference>
<dbReference type="SUPFAM" id="SSF54909">
    <property type="entry name" value="Dimeric alpha+beta barrel"/>
    <property type="match status" value="1"/>
</dbReference>
<gene>
    <name evidence="1" type="ORF">FCE95_15415</name>
</gene>
<dbReference type="RefSeq" id="WP_137267924.1">
    <property type="nucleotide sequence ID" value="NZ_SZUA01000003.1"/>
</dbReference>
<name>A0A4U5JLW6_9GAMM</name>
<dbReference type="Gene3D" id="3.30.70.100">
    <property type="match status" value="1"/>
</dbReference>
<dbReference type="EMBL" id="SZUA01000003">
    <property type="protein sequence ID" value="TKR29521.1"/>
    <property type="molecule type" value="Genomic_DNA"/>
</dbReference>
<sequence>MNTPAAPDRLLEVRTYLLKDGMHAQFDRVMAEEAIPMLRAVGMDVVAHGRSDHERETRFLIRAYRDRGDLESQQNAFYGSAAWREGPRQALIDCIDTYLNTLLWMPAEAVDTLRTK</sequence>
<accession>A0A4U5JLW6</accession>
<proteinExistence type="predicted"/>
<organism evidence="1 2">
    <name type="scientific">Luteimonas gilva</name>
    <dbReference type="NCBI Taxonomy" id="2572684"/>
    <lineage>
        <taxon>Bacteria</taxon>
        <taxon>Pseudomonadati</taxon>
        <taxon>Pseudomonadota</taxon>
        <taxon>Gammaproteobacteria</taxon>
        <taxon>Lysobacterales</taxon>
        <taxon>Lysobacteraceae</taxon>
        <taxon>Luteimonas</taxon>
    </lineage>
</organism>
<evidence type="ECO:0000313" key="1">
    <source>
        <dbReference type="EMBL" id="TKR29521.1"/>
    </source>
</evidence>
<dbReference type="Proteomes" id="UP000308707">
    <property type="component" value="Unassembled WGS sequence"/>
</dbReference>
<protein>
    <submittedName>
        <fullName evidence="1">NIPSNAP family protein</fullName>
    </submittedName>
</protein>
<dbReference type="InterPro" id="IPR011008">
    <property type="entry name" value="Dimeric_a/b-barrel"/>
</dbReference>